<feature type="transmembrane region" description="Helical" evidence="8">
    <location>
        <begin position="350"/>
        <end position="371"/>
    </location>
</feature>
<keyword evidence="6 8" id="KW-1133">Transmembrane helix</keyword>
<evidence type="ECO:0000256" key="7">
    <source>
        <dbReference type="ARBA" id="ARBA00023136"/>
    </source>
</evidence>
<feature type="transmembrane region" description="Helical" evidence="8">
    <location>
        <begin position="377"/>
        <end position="396"/>
    </location>
</feature>
<dbReference type="EMBL" id="VMNI01000012">
    <property type="protein sequence ID" value="TVO75674.1"/>
    <property type="molecule type" value="Genomic_DNA"/>
</dbReference>
<dbReference type="GO" id="GO:1990961">
    <property type="term" value="P:xenobiotic detoxification by transmembrane export across the plasma membrane"/>
    <property type="evidence" value="ECO:0007669"/>
    <property type="project" value="InterPro"/>
</dbReference>
<feature type="transmembrane region" description="Helical" evidence="8">
    <location>
        <begin position="12"/>
        <end position="29"/>
    </location>
</feature>
<dbReference type="NCBIfam" id="TIGR00710">
    <property type="entry name" value="efflux_Bcr_CflA"/>
    <property type="match status" value="1"/>
</dbReference>
<proteinExistence type="inferred from homology"/>
<dbReference type="SUPFAM" id="SSF103473">
    <property type="entry name" value="MFS general substrate transporter"/>
    <property type="match status" value="1"/>
</dbReference>
<dbReference type="GO" id="GO:0015385">
    <property type="term" value="F:sodium:proton antiporter activity"/>
    <property type="evidence" value="ECO:0007669"/>
    <property type="project" value="TreeGrafter"/>
</dbReference>
<evidence type="ECO:0000313" key="10">
    <source>
        <dbReference type="EMBL" id="TVO75674.1"/>
    </source>
</evidence>
<feature type="transmembrane region" description="Helical" evidence="8">
    <location>
        <begin position="318"/>
        <end position="338"/>
    </location>
</feature>
<feature type="domain" description="Major facilitator superfamily (MFS) profile" evidence="9">
    <location>
        <begin position="15"/>
        <end position="403"/>
    </location>
</feature>
<evidence type="ECO:0000256" key="5">
    <source>
        <dbReference type="ARBA" id="ARBA00022692"/>
    </source>
</evidence>
<dbReference type="PRINTS" id="PR01036">
    <property type="entry name" value="TCRTETB"/>
</dbReference>
<comment type="similarity">
    <text evidence="2 8">Belongs to the major facilitator superfamily. Bcr/CmlA family.</text>
</comment>
<dbReference type="CDD" id="cd17320">
    <property type="entry name" value="MFS_MdfA_MDR_like"/>
    <property type="match status" value="1"/>
</dbReference>
<evidence type="ECO:0000259" key="9">
    <source>
        <dbReference type="PROSITE" id="PS50850"/>
    </source>
</evidence>
<dbReference type="Pfam" id="PF07690">
    <property type="entry name" value="MFS_1"/>
    <property type="match status" value="1"/>
</dbReference>
<dbReference type="Proteomes" id="UP000318349">
    <property type="component" value="Unassembled WGS sequence"/>
</dbReference>
<dbReference type="PANTHER" id="PTHR23502:SF132">
    <property type="entry name" value="POLYAMINE TRANSPORTER 2-RELATED"/>
    <property type="match status" value="1"/>
</dbReference>
<feature type="transmembrane region" description="Helical" evidence="8">
    <location>
        <begin position="49"/>
        <end position="69"/>
    </location>
</feature>
<feature type="transmembrane region" description="Helical" evidence="8">
    <location>
        <begin position="167"/>
        <end position="189"/>
    </location>
</feature>
<evidence type="ECO:0000256" key="4">
    <source>
        <dbReference type="ARBA" id="ARBA00022475"/>
    </source>
</evidence>
<comment type="caution">
    <text evidence="10">The sequence shown here is derived from an EMBL/GenBank/DDBJ whole genome shotgun (WGS) entry which is preliminary data.</text>
</comment>
<evidence type="ECO:0000256" key="2">
    <source>
        <dbReference type="ARBA" id="ARBA00006236"/>
    </source>
</evidence>
<feature type="transmembrane region" description="Helical" evidence="8">
    <location>
        <begin position="284"/>
        <end position="306"/>
    </location>
</feature>
<comment type="subcellular location">
    <subcellularLocation>
        <location evidence="8">Cell inner membrane</location>
        <topology evidence="8">Multi-pass membrane protein</topology>
    </subcellularLocation>
    <subcellularLocation>
        <location evidence="1">Cell membrane</location>
        <topology evidence="1">Multi-pass membrane protein</topology>
    </subcellularLocation>
</comment>
<dbReference type="PANTHER" id="PTHR23502">
    <property type="entry name" value="MAJOR FACILITATOR SUPERFAMILY"/>
    <property type="match status" value="1"/>
</dbReference>
<evidence type="ECO:0000256" key="6">
    <source>
        <dbReference type="ARBA" id="ARBA00022989"/>
    </source>
</evidence>
<evidence type="ECO:0000256" key="1">
    <source>
        <dbReference type="ARBA" id="ARBA00004651"/>
    </source>
</evidence>
<keyword evidence="4" id="KW-1003">Cell membrane</keyword>
<dbReference type="InterPro" id="IPR020846">
    <property type="entry name" value="MFS_dom"/>
</dbReference>
<keyword evidence="5 8" id="KW-0812">Transmembrane</keyword>
<gene>
    <name evidence="10" type="ORF">FHP89_13110</name>
</gene>
<feature type="transmembrane region" description="Helical" evidence="8">
    <location>
        <begin position="106"/>
        <end position="127"/>
    </location>
</feature>
<evidence type="ECO:0000256" key="8">
    <source>
        <dbReference type="RuleBase" id="RU365088"/>
    </source>
</evidence>
<dbReference type="FunFam" id="1.20.1720.10:FF:000005">
    <property type="entry name" value="Bcr/CflA family efflux transporter"/>
    <property type="match status" value="1"/>
</dbReference>
<reference evidence="10 11" key="1">
    <citation type="submission" date="2019-07" db="EMBL/GenBank/DDBJ databases">
        <title>The pathways for chlorine oxyanion respiration interact through the shared metabolite chlorate.</title>
        <authorList>
            <person name="Barnum T.P."/>
            <person name="Cheng Y."/>
            <person name="Hill K.A."/>
            <person name="Lucas L.N."/>
            <person name="Carlson H.K."/>
            <person name="Coates J.D."/>
        </authorList>
    </citation>
    <scope>NUCLEOTIDE SEQUENCE [LARGE SCALE GENOMIC DNA]</scope>
    <source>
        <strain evidence="10 11">SFB-1</strain>
    </source>
</reference>
<feature type="transmembrane region" description="Helical" evidence="8">
    <location>
        <begin position="139"/>
        <end position="161"/>
    </location>
</feature>
<evidence type="ECO:0000256" key="3">
    <source>
        <dbReference type="ARBA" id="ARBA00022448"/>
    </source>
</evidence>
<feature type="transmembrane region" description="Helical" evidence="8">
    <location>
        <begin position="228"/>
        <end position="248"/>
    </location>
</feature>
<dbReference type="PROSITE" id="PS50850">
    <property type="entry name" value="MFS"/>
    <property type="match status" value="1"/>
</dbReference>
<evidence type="ECO:0000313" key="11">
    <source>
        <dbReference type="Proteomes" id="UP000318349"/>
    </source>
</evidence>
<dbReference type="GO" id="GO:0005886">
    <property type="term" value="C:plasma membrane"/>
    <property type="evidence" value="ECO:0007669"/>
    <property type="project" value="UniProtKB-SubCell"/>
</dbReference>
<dbReference type="GO" id="GO:0042910">
    <property type="term" value="F:xenobiotic transmembrane transporter activity"/>
    <property type="evidence" value="ECO:0007669"/>
    <property type="project" value="InterPro"/>
</dbReference>
<protein>
    <recommendedName>
        <fullName evidence="8">Bcr/CflA family efflux transporter</fullName>
    </recommendedName>
</protein>
<accession>A0A557RIK1</accession>
<dbReference type="InterPro" id="IPR036259">
    <property type="entry name" value="MFS_trans_sf"/>
</dbReference>
<feature type="transmembrane region" description="Helical" evidence="8">
    <location>
        <begin position="81"/>
        <end position="100"/>
    </location>
</feature>
<name>A0A557RIK1_9RHOO</name>
<keyword evidence="8" id="KW-0997">Cell inner membrane</keyword>
<organism evidence="10 11">
    <name type="scientific">Denitromonas halophila</name>
    <dbReference type="NCBI Taxonomy" id="1629404"/>
    <lineage>
        <taxon>Bacteria</taxon>
        <taxon>Pseudomonadati</taxon>
        <taxon>Pseudomonadota</taxon>
        <taxon>Betaproteobacteria</taxon>
        <taxon>Rhodocyclales</taxon>
        <taxon>Zoogloeaceae</taxon>
        <taxon>Denitromonas</taxon>
    </lineage>
</organism>
<keyword evidence="3 8" id="KW-0813">Transport</keyword>
<dbReference type="Gene3D" id="1.20.1720.10">
    <property type="entry name" value="Multidrug resistance protein D"/>
    <property type="match status" value="1"/>
</dbReference>
<feature type="transmembrane region" description="Helical" evidence="8">
    <location>
        <begin position="254"/>
        <end position="272"/>
    </location>
</feature>
<keyword evidence="7 8" id="KW-0472">Membrane</keyword>
<dbReference type="InterPro" id="IPR004812">
    <property type="entry name" value="Efflux_drug-R_Bcr/CmlA"/>
</dbReference>
<dbReference type="InterPro" id="IPR011701">
    <property type="entry name" value="MFS"/>
</dbReference>
<sequence length="403" mass="41982">MPSKPDSQAAPGLGIAVLLTTLVALGPLSTDFYLPSLPAMTAALGTDVAGTQLTLSIFLGGFAIGQLFYGPLSDRFGRRPLMLTGLVIFLVASIACALAPNIETLIVARFVQAIGACAGPVLGRTVVRDLYGPKDSARMLSYISAAMALAPLLGPVFGGWLSVAFSWRATFVFLIIYSALQTAATWRLLAESNRHPDPTAIQPRRILANYATLLRDTTYRGVLMCNGLAYAGMFAFISGAPFVFINLFGFSPQTMGLAFGLMVSGFITGTMSSGRLASRHGPDVILTAGVGVGSAGGVVMLLMALVGWQHPAAVMVPMWLVTCGIGFIMPNATAIALAPWPTMAGAAASLMGFSQMALAAAFGIFVGHSFTDSTVPMAAAISAGMGGSLLSYLLWVRPASRRA</sequence>
<dbReference type="AlphaFoldDB" id="A0A557RIK1"/>